<proteinExistence type="predicted"/>
<sequence length="80" mass="9010">MSFTCQERHVRRIRRLFVGRSDNLQSRTSSQGHIAGNGACKSWKPLYRGCTILGLSGRSTTLCKFSGLLHKADTARRRDT</sequence>
<protein>
    <submittedName>
        <fullName evidence="1">Uncharacterized protein</fullName>
    </submittedName>
</protein>
<name>A0A6A5K3M5_9PLEO</name>
<organism evidence="1 2">
    <name type="scientific">Decorospora gaudefroyi</name>
    <dbReference type="NCBI Taxonomy" id="184978"/>
    <lineage>
        <taxon>Eukaryota</taxon>
        <taxon>Fungi</taxon>
        <taxon>Dikarya</taxon>
        <taxon>Ascomycota</taxon>
        <taxon>Pezizomycotina</taxon>
        <taxon>Dothideomycetes</taxon>
        <taxon>Pleosporomycetidae</taxon>
        <taxon>Pleosporales</taxon>
        <taxon>Pleosporineae</taxon>
        <taxon>Pleosporaceae</taxon>
        <taxon>Decorospora</taxon>
    </lineage>
</organism>
<dbReference type="Proteomes" id="UP000800040">
    <property type="component" value="Unassembled WGS sequence"/>
</dbReference>
<reference evidence="1" key="1">
    <citation type="submission" date="2020-01" db="EMBL/GenBank/DDBJ databases">
        <authorList>
            <consortium name="DOE Joint Genome Institute"/>
            <person name="Haridas S."/>
            <person name="Albert R."/>
            <person name="Binder M."/>
            <person name="Bloem J."/>
            <person name="Labutti K."/>
            <person name="Salamov A."/>
            <person name="Andreopoulos B."/>
            <person name="Baker S.E."/>
            <person name="Barry K."/>
            <person name="Bills G."/>
            <person name="Bluhm B.H."/>
            <person name="Cannon C."/>
            <person name="Castanera R."/>
            <person name="Culley D.E."/>
            <person name="Daum C."/>
            <person name="Ezra D."/>
            <person name="Gonzalez J.B."/>
            <person name="Henrissat B."/>
            <person name="Kuo A."/>
            <person name="Liang C."/>
            <person name="Lipzen A."/>
            <person name="Lutzoni F."/>
            <person name="Magnuson J."/>
            <person name="Mondo S."/>
            <person name="Nolan M."/>
            <person name="Ohm R."/>
            <person name="Pangilinan J."/>
            <person name="Park H.-J."/>
            <person name="Ramirez L."/>
            <person name="Alfaro M."/>
            <person name="Sun H."/>
            <person name="Tritt A."/>
            <person name="Yoshinaga Y."/>
            <person name="Zwiers L.-H."/>
            <person name="Turgeon B.G."/>
            <person name="Goodwin S.B."/>
            <person name="Spatafora J.W."/>
            <person name="Crous P.W."/>
            <person name="Grigoriev I.V."/>
        </authorList>
    </citation>
    <scope>NUCLEOTIDE SEQUENCE</scope>
    <source>
        <strain evidence="1">P77</strain>
    </source>
</reference>
<evidence type="ECO:0000313" key="2">
    <source>
        <dbReference type="Proteomes" id="UP000800040"/>
    </source>
</evidence>
<gene>
    <name evidence="1" type="ORF">BDW02DRAFT_183868</name>
</gene>
<keyword evidence="2" id="KW-1185">Reference proteome</keyword>
<accession>A0A6A5K3M5</accession>
<dbReference type="AlphaFoldDB" id="A0A6A5K3M5"/>
<evidence type="ECO:0000313" key="1">
    <source>
        <dbReference type="EMBL" id="KAF1829104.1"/>
    </source>
</evidence>
<dbReference type="EMBL" id="ML975467">
    <property type="protein sequence ID" value="KAF1829104.1"/>
    <property type="molecule type" value="Genomic_DNA"/>
</dbReference>